<organism evidence="2 3">
    <name type="scientific">Streptomyces caniferus</name>
    <dbReference type="NCBI Taxonomy" id="285557"/>
    <lineage>
        <taxon>Bacteria</taxon>
        <taxon>Bacillati</taxon>
        <taxon>Actinomycetota</taxon>
        <taxon>Actinomycetes</taxon>
        <taxon>Kitasatosporales</taxon>
        <taxon>Streptomycetaceae</taxon>
        <taxon>Streptomyces</taxon>
    </lineage>
</organism>
<reference evidence="2 3" key="1">
    <citation type="submission" date="2019-12" db="EMBL/GenBank/DDBJ databases">
        <title>Whole genome shotgun sequence of Streptomyces caniferus NBRC 15389.</title>
        <authorList>
            <person name="Ichikawa N."/>
            <person name="Kimura A."/>
            <person name="Kitahashi Y."/>
            <person name="Komaki H."/>
            <person name="Tamura T."/>
        </authorList>
    </citation>
    <scope>NUCLEOTIDE SEQUENCE [LARGE SCALE GENOMIC DNA]</scope>
    <source>
        <strain evidence="2 3">NBRC 15389</strain>
    </source>
</reference>
<evidence type="ECO:0000256" key="1">
    <source>
        <dbReference type="SAM" id="MobiDB-lite"/>
    </source>
</evidence>
<protein>
    <submittedName>
        <fullName evidence="2">Uncharacterized protein</fullName>
    </submittedName>
</protein>
<dbReference type="AlphaFoldDB" id="A0A640S5F4"/>
<sequence length="93" mass="9769">MVAGVEGDPYGTRSGQDAAQTAAFGDGGIQVVQKQAQRALGQWPKARAMRVMRGGTGRSGSPLPAWRGRSFGPVGLPQRSAQLSRACREGRMA</sequence>
<accession>A0A640S5F4</accession>
<dbReference type="EMBL" id="BLIN01000003">
    <property type="protein sequence ID" value="GFE06247.1"/>
    <property type="molecule type" value="Genomic_DNA"/>
</dbReference>
<feature type="region of interest" description="Disordered" evidence="1">
    <location>
        <begin position="1"/>
        <end position="21"/>
    </location>
</feature>
<evidence type="ECO:0000313" key="3">
    <source>
        <dbReference type="Proteomes" id="UP000435837"/>
    </source>
</evidence>
<gene>
    <name evidence="2" type="ORF">Scani_25150</name>
</gene>
<dbReference type="Proteomes" id="UP000435837">
    <property type="component" value="Unassembled WGS sequence"/>
</dbReference>
<proteinExistence type="predicted"/>
<comment type="caution">
    <text evidence="2">The sequence shown here is derived from an EMBL/GenBank/DDBJ whole genome shotgun (WGS) entry which is preliminary data.</text>
</comment>
<evidence type="ECO:0000313" key="2">
    <source>
        <dbReference type="EMBL" id="GFE06247.1"/>
    </source>
</evidence>
<name>A0A640S5F4_9ACTN</name>
<feature type="region of interest" description="Disordered" evidence="1">
    <location>
        <begin position="51"/>
        <end position="93"/>
    </location>
</feature>